<dbReference type="Gene3D" id="3.40.50.300">
    <property type="entry name" value="P-loop containing nucleotide triphosphate hydrolases"/>
    <property type="match status" value="1"/>
</dbReference>
<dbReference type="GO" id="GO:0016887">
    <property type="term" value="F:ATP hydrolysis activity"/>
    <property type="evidence" value="ECO:0007669"/>
    <property type="project" value="InterPro"/>
</dbReference>
<comment type="similarity">
    <text evidence="3 13">Belongs to the COG6 family.</text>
</comment>
<dbReference type="InterPro" id="IPR015415">
    <property type="entry name" value="Spast_Vps4_C"/>
</dbReference>
<keyword evidence="8 13" id="KW-0653">Protein transport</keyword>
<comment type="function">
    <text evidence="12">Acts as a component of the peripheral membrane COG complex that is involved in intra-Golgi protein trafficking. COG is located at the cis-Golgi, and regulates tethering of retrograde intra-Golgi vesicles and possibly a number of other membrane trafficking events.</text>
</comment>
<evidence type="ECO:0000256" key="3">
    <source>
        <dbReference type="ARBA" id="ARBA00011023"/>
    </source>
</evidence>
<comment type="function">
    <text evidence="13">Acts as component of the peripheral membrane COG complex that is involved in intra-Golgi protein trafficking. COG is located at the cis-Golgi, and regulates tethering of retrograde intra-Golgi vesicles and possibly a number of other membrane trafficking events.</text>
</comment>
<dbReference type="InterPro" id="IPR010490">
    <property type="entry name" value="COG6"/>
</dbReference>
<comment type="similarity">
    <text evidence="2">Belongs to the AAA ATPase family.</text>
</comment>
<protein>
    <recommendedName>
        <fullName evidence="4 13">Conserved oligomeric Golgi complex subunit 6</fullName>
        <shortName evidence="13">COG complex subunit 6</shortName>
    </recommendedName>
    <alternativeName>
        <fullName evidence="11 13">Component of oligomeric Golgi complex 6</fullName>
    </alternativeName>
</protein>
<feature type="region of interest" description="Disordered" evidence="15">
    <location>
        <begin position="1050"/>
        <end position="1208"/>
    </location>
</feature>
<dbReference type="Pfam" id="PF06419">
    <property type="entry name" value="COG6_N"/>
    <property type="match status" value="1"/>
</dbReference>
<sequence>MTSSSGPLPPQGTAASAAPAAPAAKTANPLSSKITSVLSSSYADTEFREALALLDERGVSNTAETRRQLRLDVQKEVIDSNGEIIDEFARVAEQLRRIGTTIGRLNETFNEMKTQIGAAHTATSSALAEASQLMTQRRQVEQKQALLSAFNANFVLSEDETAALTLTSEPVDDLFFTTLAKARRISNDCEILLGFENQMLGLEIMDQTSNNLNLGFQKLYKWVQREFKTLNLENPQIGSSIRRALRVLAERPSLFQNCLDFFAEAREQVLSNSFYTALTGSSPSGMEDSSAKPIELTAHDTLRYVGDMLAWVHSAAVGEREALEGLFIGEGDEIAKGIQAGRENELWRLVAEDGEESSDFDAVKTLNELVDRDMSGAARILRQRVEQVIQTNEETILAYTLANLLNFYKSTFSRLLSSDASLVETMGVLEAEALRQFRSLARDHVAAIQGDFQHTPADLRPPEFLLDALEQLTAIMKTYETSFTAAGDAEEDFEPVLAEAFEPFLSGSVNMAKSLRTPSNSIFLINCLATSGRSLSAFEFTQRRVARLQSQIAEERARLIEAQYRLLRTESGLDILFTSLEPLGESEEDVKRVSSLETVQPAALTQASQMLDDFLPSALMDAVEKLKNLQDSRLAQDITEEAAEKFCVDFEHVEEMLMLADELAEQQQGESDEFQSLRALFPRTSGEIRTSIFDSTSCCMVTATAVSVLQKTYDESYLTCSTAVYYESQGNEGEAMRCWKQALEQIYDHNANRVPPNFTPRSETEKALVESLHQLELQCKERIDLLEALRLSRHEMPGDGPSTLENTARLLPSESRDAGASKQREQGWIGNGTIPAVTYTELARPDLLRRKSAHSRTPSASKPAVGESRPQTEDGTSSSPARKPLAPTPMHLTPEKNTSRQSSPERHTMRTTLRPSRLGEKPTKATLRRPSQKQADGPGASKAAALAWGLLGQREPTDQSTADGQELSRQLSNPPASSEQPRRSTDSLYKTWDSNSRRLTTPRPHSPATLPDRRVSVDLTDVRQPDSHSYNRPSPISVSAASSALNSLALRDNPERQSPAREPPPRLRTAPPQTPQTRRLRDLSDGDAGLSDVAKSRPSGRKTSSDSAMVPRRGGSSALSASKPRSTRTPPTKTTSTTQPGSRMREARPGVASSPPTSDLSSSSFDTPARKARHKPTTRREREASLIADSLADLTDNSTEDEQTKAAKSWKRRKAAVLKQLPPGVDPHAAKQILNEIIVQGDEVHWTDIAGLDVAKTALRETVVYPFLRPDLFMGLREPARGMLLFGPPGTGKTMLARAVATESKSTFFSISASSLTSKYLGESEKLVRALFSLAKVFAPSIIFVDEIDSLLSQRSGSGEHEATRRIKTEFLIQWSDLQRAAAGREVGEKDRERGDANRVLVLAATNLPWAIDEAARRRFVRRQYIPLPEAETRGVQLRTLLKQQKHTLSDADIDTLVGMTNGFSGSDITALAKDAAMGPLRSLGEALLQMAMDEIRPIELADFVASLATIRPSVNQAGLKQYEDWAKEFGERGG</sequence>
<dbReference type="GO" id="GO:0000139">
    <property type="term" value="C:Golgi membrane"/>
    <property type="evidence" value="ECO:0007669"/>
    <property type="project" value="UniProtKB-SubCell"/>
</dbReference>
<accession>A0AAN6MPN1</accession>
<feature type="region of interest" description="Disordered" evidence="15">
    <location>
        <begin position="849"/>
        <end position="942"/>
    </location>
</feature>
<dbReference type="InterPro" id="IPR048369">
    <property type="entry name" value="COG6_C"/>
</dbReference>
<feature type="compositionally biased region" description="Polar residues" evidence="15">
    <location>
        <begin position="958"/>
        <end position="979"/>
    </location>
</feature>
<evidence type="ECO:0000256" key="1">
    <source>
        <dbReference type="ARBA" id="ARBA00004395"/>
    </source>
</evidence>
<dbReference type="SUPFAM" id="SSF52540">
    <property type="entry name" value="P-loop containing nucleoside triphosphate hydrolases"/>
    <property type="match status" value="1"/>
</dbReference>
<evidence type="ECO:0000313" key="17">
    <source>
        <dbReference type="EMBL" id="KAK3904795.1"/>
    </source>
</evidence>
<feature type="compositionally biased region" description="Polar residues" evidence="15">
    <location>
        <begin position="986"/>
        <end position="999"/>
    </location>
</feature>
<feature type="compositionally biased region" description="Low complexity" evidence="15">
    <location>
        <begin position="1153"/>
        <end position="1167"/>
    </location>
</feature>
<feature type="domain" description="AAA+ ATPase" evidence="16">
    <location>
        <begin position="1279"/>
        <end position="1430"/>
    </location>
</feature>
<feature type="coiled-coil region" evidence="14">
    <location>
        <begin position="538"/>
        <end position="565"/>
    </location>
</feature>
<keyword evidence="18" id="KW-1185">Reference proteome</keyword>
<feature type="region of interest" description="Disordered" evidence="15">
    <location>
        <begin position="955"/>
        <end position="1038"/>
    </location>
</feature>
<keyword evidence="9 13" id="KW-0333">Golgi apparatus</keyword>
<proteinExistence type="inferred from homology"/>
<feature type="region of interest" description="Disordered" evidence="15">
    <location>
        <begin position="794"/>
        <end position="829"/>
    </location>
</feature>
<dbReference type="GO" id="GO:0006891">
    <property type="term" value="P:intra-Golgi vesicle-mediated transport"/>
    <property type="evidence" value="ECO:0007669"/>
    <property type="project" value="UniProtKB-UniRule"/>
</dbReference>
<feature type="compositionally biased region" description="Basic and acidic residues" evidence="15">
    <location>
        <begin position="893"/>
        <end position="908"/>
    </location>
</feature>
<evidence type="ECO:0000256" key="4">
    <source>
        <dbReference type="ARBA" id="ARBA00020973"/>
    </source>
</evidence>
<dbReference type="PANTHER" id="PTHR21506:SF0">
    <property type="entry name" value="CONSERVED OLIGOMERIC GOLGI COMPLEX SUBUNIT 6"/>
    <property type="match status" value="1"/>
</dbReference>
<evidence type="ECO:0000256" key="5">
    <source>
        <dbReference type="ARBA" id="ARBA00022448"/>
    </source>
</evidence>
<evidence type="ECO:0000256" key="10">
    <source>
        <dbReference type="ARBA" id="ARBA00023136"/>
    </source>
</evidence>
<gene>
    <name evidence="17" type="ORF">C8A05DRAFT_42187</name>
</gene>
<evidence type="ECO:0000256" key="15">
    <source>
        <dbReference type="SAM" id="MobiDB-lite"/>
    </source>
</evidence>
<dbReference type="InterPro" id="IPR003593">
    <property type="entry name" value="AAA+_ATPase"/>
</dbReference>
<keyword evidence="14" id="KW-0175">Coiled coil</keyword>
<dbReference type="GO" id="GO:0005524">
    <property type="term" value="F:ATP binding"/>
    <property type="evidence" value="ECO:0007669"/>
    <property type="project" value="UniProtKB-KW"/>
</dbReference>
<evidence type="ECO:0000256" key="13">
    <source>
        <dbReference type="RuleBase" id="RU365075"/>
    </source>
</evidence>
<dbReference type="Pfam" id="PF09336">
    <property type="entry name" value="Vps4_C"/>
    <property type="match status" value="1"/>
</dbReference>
<dbReference type="Pfam" id="PF17862">
    <property type="entry name" value="AAA_lid_3"/>
    <property type="match status" value="1"/>
</dbReference>
<evidence type="ECO:0000256" key="12">
    <source>
        <dbReference type="ARBA" id="ARBA00043873"/>
    </source>
</evidence>
<dbReference type="PROSITE" id="PS00674">
    <property type="entry name" value="AAA"/>
    <property type="match status" value="1"/>
</dbReference>
<comment type="subunit">
    <text evidence="13">Component of the conserved oligomeric Golgi complex.</text>
</comment>
<feature type="compositionally biased region" description="Basic and acidic residues" evidence="15">
    <location>
        <begin position="814"/>
        <end position="825"/>
    </location>
</feature>
<evidence type="ECO:0000256" key="11">
    <source>
        <dbReference type="ARBA" id="ARBA00031348"/>
    </source>
</evidence>
<keyword evidence="7" id="KW-0067">ATP-binding</keyword>
<feature type="compositionally biased region" description="Basic and acidic residues" evidence="15">
    <location>
        <begin position="1052"/>
        <end position="1065"/>
    </location>
</feature>
<evidence type="ECO:0000256" key="9">
    <source>
        <dbReference type="ARBA" id="ARBA00023034"/>
    </source>
</evidence>
<feature type="compositionally biased region" description="Low complexity" evidence="15">
    <location>
        <begin position="1122"/>
        <end position="1138"/>
    </location>
</feature>
<keyword evidence="6" id="KW-0547">Nucleotide-binding</keyword>
<evidence type="ECO:0000256" key="6">
    <source>
        <dbReference type="ARBA" id="ARBA00022741"/>
    </source>
</evidence>
<evidence type="ECO:0000256" key="14">
    <source>
        <dbReference type="SAM" id="Coils"/>
    </source>
</evidence>
<evidence type="ECO:0000313" key="18">
    <source>
        <dbReference type="Proteomes" id="UP001303889"/>
    </source>
</evidence>
<dbReference type="FunFam" id="3.40.50.300:FF:000093">
    <property type="entry name" value="Fidgetin-like 1"/>
    <property type="match status" value="1"/>
</dbReference>
<evidence type="ECO:0000259" key="16">
    <source>
        <dbReference type="SMART" id="SM00382"/>
    </source>
</evidence>
<dbReference type="InterPro" id="IPR003959">
    <property type="entry name" value="ATPase_AAA_core"/>
</dbReference>
<feature type="compositionally biased region" description="Low complexity" evidence="15">
    <location>
        <begin position="11"/>
        <end position="29"/>
    </location>
</feature>
<feature type="region of interest" description="Disordered" evidence="15">
    <location>
        <begin position="1"/>
        <end position="29"/>
    </location>
</feature>
<keyword evidence="10 13" id="KW-0472">Membrane</keyword>
<dbReference type="Pfam" id="PF20653">
    <property type="entry name" value="COG6_C"/>
    <property type="match status" value="1"/>
</dbReference>
<feature type="compositionally biased region" description="Polar residues" evidence="15">
    <location>
        <begin position="1027"/>
        <end position="1037"/>
    </location>
</feature>
<dbReference type="Gene3D" id="1.10.8.60">
    <property type="match status" value="1"/>
</dbReference>
<dbReference type="SMART" id="SM01087">
    <property type="entry name" value="COG6"/>
    <property type="match status" value="1"/>
</dbReference>
<comment type="caution">
    <text evidence="17">The sequence shown here is derived from an EMBL/GenBank/DDBJ whole genome shotgun (WGS) entry which is preliminary data.</text>
</comment>
<dbReference type="Proteomes" id="UP001303889">
    <property type="component" value="Unassembled WGS sequence"/>
</dbReference>
<organism evidence="17 18">
    <name type="scientific">Staphylotrichum tortipilum</name>
    <dbReference type="NCBI Taxonomy" id="2831512"/>
    <lineage>
        <taxon>Eukaryota</taxon>
        <taxon>Fungi</taxon>
        <taxon>Dikarya</taxon>
        <taxon>Ascomycota</taxon>
        <taxon>Pezizomycotina</taxon>
        <taxon>Sordariomycetes</taxon>
        <taxon>Sordariomycetidae</taxon>
        <taxon>Sordariales</taxon>
        <taxon>Chaetomiaceae</taxon>
        <taxon>Staphylotrichum</taxon>
    </lineage>
</organism>
<dbReference type="GO" id="GO:0017119">
    <property type="term" value="C:Golgi transport complex"/>
    <property type="evidence" value="ECO:0007669"/>
    <property type="project" value="UniProtKB-UniRule"/>
</dbReference>
<dbReference type="GO" id="GO:0015031">
    <property type="term" value="P:protein transport"/>
    <property type="evidence" value="ECO:0007669"/>
    <property type="project" value="UniProtKB-KW"/>
</dbReference>
<comment type="subcellular location">
    <subcellularLocation>
        <location evidence="1 13">Golgi apparatus membrane</location>
        <topology evidence="1 13">Peripheral membrane protein</topology>
    </subcellularLocation>
</comment>
<name>A0AAN6MPN1_9PEZI</name>
<dbReference type="CDD" id="cd19509">
    <property type="entry name" value="RecA-like_VPS4-like"/>
    <property type="match status" value="1"/>
</dbReference>
<dbReference type="Pfam" id="PF00004">
    <property type="entry name" value="AAA"/>
    <property type="match status" value="1"/>
</dbReference>
<evidence type="ECO:0000256" key="7">
    <source>
        <dbReference type="ARBA" id="ARBA00022840"/>
    </source>
</evidence>
<keyword evidence="5 13" id="KW-0813">Transport</keyword>
<evidence type="ECO:0000256" key="8">
    <source>
        <dbReference type="ARBA" id="ARBA00022927"/>
    </source>
</evidence>
<evidence type="ECO:0000256" key="2">
    <source>
        <dbReference type="ARBA" id="ARBA00006914"/>
    </source>
</evidence>
<dbReference type="InterPro" id="IPR003960">
    <property type="entry name" value="ATPase_AAA_CS"/>
</dbReference>
<dbReference type="InterPro" id="IPR041569">
    <property type="entry name" value="AAA_lid_3"/>
</dbReference>
<reference evidence="17" key="1">
    <citation type="journal article" date="2023" name="Mol. Phylogenet. Evol.">
        <title>Genome-scale phylogeny and comparative genomics of the fungal order Sordariales.</title>
        <authorList>
            <person name="Hensen N."/>
            <person name="Bonometti L."/>
            <person name="Westerberg I."/>
            <person name="Brannstrom I.O."/>
            <person name="Guillou S."/>
            <person name="Cros-Aarteil S."/>
            <person name="Calhoun S."/>
            <person name="Haridas S."/>
            <person name="Kuo A."/>
            <person name="Mondo S."/>
            <person name="Pangilinan J."/>
            <person name="Riley R."/>
            <person name="LaButti K."/>
            <person name="Andreopoulos B."/>
            <person name="Lipzen A."/>
            <person name="Chen C."/>
            <person name="Yan M."/>
            <person name="Daum C."/>
            <person name="Ng V."/>
            <person name="Clum A."/>
            <person name="Steindorff A."/>
            <person name="Ohm R.A."/>
            <person name="Martin F."/>
            <person name="Silar P."/>
            <person name="Natvig D.O."/>
            <person name="Lalanne C."/>
            <person name="Gautier V."/>
            <person name="Ament-Velasquez S.L."/>
            <person name="Kruys A."/>
            <person name="Hutchinson M.I."/>
            <person name="Powell A.J."/>
            <person name="Barry K."/>
            <person name="Miller A.N."/>
            <person name="Grigoriev I.V."/>
            <person name="Debuchy R."/>
            <person name="Gladieux P."/>
            <person name="Hiltunen Thoren M."/>
            <person name="Johannesson H."/>
        </authorList>
    </citation>
    <scope>NUCLEOTIDE SEQUENCE</scope>
    <source>
        <strain evidence="17">CBS 103.79</strain>
    </source>
</reference>
<dbReference type="EMBL" id="MU855383">
    <property type="protein sequence ID" value="KAK3904795.1"/>
    <property type="molecule type" value="Genomic_DNA"/>
</dbReference>
<reference evidence="17" key="2">
    <citation type="submission" date="2023-05" db="EMBL/GenBank/DDBJ databases">
        <authorList>
            <consortium name="Lawrence Berkeley National Laboratory"/>
            <person name="Steindorff A."/>
            <person name="Hensen N."/>
            <person name="Bonometti L."/>
            <person name="Westerberg I."/>
            <person name="Brannstrom I.O."/>
            <person name="Guillou S."/>
            <person name="Cros-Aarteil S."/>
            <person name="Calhoun S."/>
            <person name="Haridas S."/>
            <person name="Kuo A."/>
            <person name="Mondo S."/>
            <person name="Pangilinan J."/>
            <person name="Riley R."/>
            <person name="Labutti K."/>
            <person name="Andreopoulos B."/>
            <person name="Lipzen A."/>
            <person name="Chen C."/>
            <person name="Yanf M."/>
            <person name="Daum C."/>
            <person name="Ng V."/>
            <person name="Clum A."/>
            <person name="Ohm R."/>
            <person name="Martin F."/>
            <person name="Silar P."/>
            <person name="Natvig D."/>
            <person name="Lalanne C."/>
            <person name="Gautier V."/>
            <person name="Ament-Velasquez S.L."/>
            <person name="Kruys A."/>
            <person name="Hutchinson M.I."/>
            <person name="Powell A.J."/>
            <person name="Barry K."/>
            <person name="Miller A.N."/>
            <person name="Grigoriev I.V."/>
            <person name="Debuchy R."/>
            <person name="Gladieux P."/>
            <person name="Thoren M.H."/>
            <person name="Johannesson H."/>
        </authorList>
    </citation>
    <scope>NUCLEOTIDE SEQUENCE</scope>
    <source>
        <strain evidence="17">CBS 103.79</strain>
    </source>
</reference>
<feature type="compositionally biased region" description="Basic and acidic residues" evidence="15">
    <location>
        <begin position="1011"/>
        <end position="1026"/>
    </location>
</feature>
<dbReference type="PANTHER" id="PTHR21506">
    <property type="entry name" value="COMPONENT OF OLIGOMERIC GOLGI COMPLEX 6"/>
    <property type="match status" value="1"/>
</dbReference>
<dbReference type="SMART" id="SM00382">
    <property type="entry name" value="AAA"/>
    <property type="match status" value="1"/>
</dbReference>
<dbReference type="InterPro" id="IPR048368">
    <property type="entry name" value="COG6_N"/>
</dbReference>
<dbReference type="InterPro" id="IPR027417">
    <property type="entry name" value="P-loop_NTPase"/>
</dbReference>
<dbReference type="FunFam" id="1.10.8.60:FF:000022">
    <property type="entry name" value="Fidgetin like 1"/>
    <property type="match status" value="1"/>
</dbReference>